<evidence type="ECO:0000256" key="6">
    <source>
        <dbReference type="ARBA" id="ARBA00022832"/>
    </source>
</evidence>
<dbReference type="OrthoDB" id="434092at2759"/>
<reference evidence="13 14" key="1">
    <citation type="submission" date="2020-08" db="EMBL/GenBank/DDBJ databases">
        <authorList>
            <person name="Newling K."/>
            <person name="Davey J."/>
            <person name="Forrester S."/>
        </authorList>
    </citation>
    <scope>NUCLEOTIDE SEQUENCE [LARGE SCALE GENOMIC DNA]</scope>
    <source>
        <strain evidence="14">Crithidia deanei Carvalho (ATCC PRA-265)</strain>
    </source>
</reference>
<keyword evidence="6 12" id="KW-0276">Fatty acid metabolism</keyword>
<evidence type="ECO:0000256" key="7">
    <source>
        <dbReference type="ARBA" id="ARBA00022989"/>
    </source>
</evidence>
<evidence type="ECO:0000256" key="8">
    <source>
        <dbReference type="ARBA" id="ARBA00023098"/>
    </source>
</evidence>
<evidence type="ECO:0000313" key="14">
    <source>
        <dbReference type="Proteomes" id="UP000515908"/>
    </source>
</evidence>
<feature type="transmembrane region" description="Helical" evidence="12">
    <location>
        <begin position="210"/>
        <end position="234"/>
    </location>
</feature>
<dbReference type="GO" id="GO:0042761">
    <property type="term" value="P:very long-chain fatty acid biosynthetic process"/>
    <property type="evidence" value="ECO:0007669"/>
    <property type="project" value="TreeGrafter"/>
</dbReference>
<evidence type="ECO:0000256" key="4">
    <source>
        <dbReference type="ARBA" id="ARBA00022679"/>
    </source>
</evidence>
<evidence type="ECO:0000256" key="1">
    <source>
        <dbReference type="ARBA" id="ARBA00004141"/>
    </source>
</evidence>
<dbReference type="VEuPathDB" id="TriTrypDB:ADEAN_000680800"/>
<dbReference type="Proteomes" id="UP000515908">
    <property type="component" value="Chromosome 13"/>
</dbReference>
<sequence>MTPEEALRVLSPAQQLLVPIANVFGLPAYFKGDIADIVFNRYLDVVVYFEVFYILLIYYGPKWMEKREPFKLKSLTTVWNLLLTLYSCGGAVGCVTLLMYLLETYGFYGTTCHFPKYVIYDGEYSFWIFAFLLSKFPEMIDTVFLVLQKKPLIFLHWYHHLTVAIFCWYAGMELIPSGIWYATMNYCVHSVMYLYYFCCSLGLRPYVRPIAPFITFFQLMQMVVGIIIISYTLYMTYFSKRGCNVDKRTIRLGIGMYGSYLVLFALLFVKLYLKKDNKKDNKKEKKA</sequence>
<keyword evidence="5 12" id="KW-0812">Transmembrane</keyword>
<dbReference type="GO" id="GO:0034625">
    <property type="term" value="P:fatty acid elongation, monounsaturated fatty acid"/>
    <property type="evidence" value="ECO:0007669"/>
    <property type="project" value="TreeGrafter"/>
</dbReference>
<name>A0A7G2CL62_9TRYP</name>
<keyword evidence="7 12" id="KW-1133">Transmembrane helix</keyword>
<evidence type="ECO:0000256" key="5">
    <source>
        <dbReference type="ARBA" id="ARBA00022692"/>
    </source>
</evidence>
<gene>
    <name evidence="13" type="ORF">ADEAN_000680800</name>
</gene>
<evidence type="ECO:0000256" key="12">
    <source>
        <dbReference type="RuleBase" id="RU361115"/>
    </source>
</evidence>
<keyword evidence="4 12" id="KW-0808">Transferase</keyword>
<feature type="transmembrane region" description="Helical" evidence="12">
    <location>
        <begin position="178"/>
        <end position="198"/>
    </location>
</feature>
<feature type="transmembrane region" description="Helical" evidence="12">
    <location>
        <begin position="254"/>
        <end position="273"/>
    </location>
</feature>
<comment type="subcellular location">
    <subcellularLocation>
        <location evidence="1">Membrane</location>
        <topology evidence="1">Multi-pass membrane protein</topology>
    </subcellularLocation>
</comment>
<dbReference type="InterPro" id="IPR030457">
    <property type="entry name" value="ELO_CS"/>
</dbReference>
<keyword evidence="8 12" id="KW-0443">Lipid metabolism</keyword>
<dbReference type="PANTHER" id="PTHR11157">
    <property type="entry name" value="FATTY ACID ACYL TRANSFERASE-RELATED"/>
    <property type="match status" value="1"/>
</dbReference>
<feature type="transmembrane region" description="Helical" evidence="12">
    <location>
        <begin position="81"/>
        <end position="102"/>
    </location>
</feature>
<evidence type="ECO:0000256" key="11">
    <source>
        <dbReference type="ARBA" id="ARBA00044291"/>
    </source>
</evidence>
<keyword evidence="3 12" id="KW-0444">Lipid biosynthesis</keyword>
<feature type="transmembrane region" description="Helical" evidence="12">
    <location>
        <begin position="124"/>
        <end position="147"/>
    </location>
</feature>
<dbReference type="GO" id="GO:0005789">
    <property type="term" value="C:endoplasmic reticulum membrane"/>
    <property type="evidence" value="ECO:0007669"/>
    <property type="project" value="TreeGrafter"/>
</dbReference>
<dbReference type="GO" id="GO:0034626">
    <property type="term" value="P:fatty acid elongation, polyunsaturated fatty acid"/>
    <property type="evidence" value="ECO:0007669"/>
    <property type="project" value="TreeGrafter"/>
</dbReference>
<feature type="transmembrane region" description="Helical" evidence="12">
    <location>
        <begin position="154"/>
        <end position="172"/>
    </location>
</feature>
<comment type="catalytic activity">
    <reaction evidence="12">
        <text>an acyl-CoA + malonyl-CoA + H(+) = a 3-oxoacyl-CoA + CO2 + CoA</text>
        <dbReference type="Rhea" id="RHEA:50252"/>
        <dbReference type="ChEBI" id="CHEBI:15378"/>
        <dbReference type="ChEBI" id="CHEBI:16526"/>
        <dbReference type="ChEBI" id="CHEBI:57287"/>
        <dbReference type="ChEBI" id="CHEBI:57384"/>
        <dbReference type="ChEBI" id="CHEBI:58342"/>
        <dbReference type="ChEBI" id="CHEBI:90726"/>
    </reaction>
    <physiologicalReaction direction="left-to-right" evidence="12">
        <dbReference type="Rhea" id="RHEA:50253"/>
    </physiologicalReaction>
</comment>
<dbReference type="InterPro" id="IPR002076">
    <property type="entry name" value="ELO_fam"/>
</dbReference>
<dbReference type="PROSITE" id="PS01188">
    <property type="entry name" value="ELO"/>
    <property type="match status" value="1"/>
</dbReference>
<dbReference type="Pfam" id="PF01151">
    <property type="entry name" value="ELO"/>
    <property type="match status" value="1"/>
</dbReference>
<evidence type="ECO:0000256" key="9">
    <source>
        <dbReference type="ARBA" id="ARBA00023136"/>
    </source>
</evidence>
<keyword evidence="10 12" id="KW-0275">Fatty acid biosynthesis</keyword>
<evidence type="ECO:0000256" key="10">
    <source>
        <dbReference type="ARBA" id="ARBA00023160"/>
    </source>
</evidence>
<keyword evidence="9 12" id="KW-0472">Membrane</keyword>
<evidence type="ECO:0000313" key="13">
    <source>
        <dbReference type="EMBL" id="CAD2219303.1"/>
    </source>
</evidence>
<dbReference type="AlphaFoldDB" id="A0A7G2CL62"/>
<proteinExistence type="inferred from homology"/>
<dbReference type="EMBL" id="LR877157">
    <property type="protein sequence ID" value="CAD2219303.1"/>
    <property type="molecule type" value="Genomic_DNA"/>
</dbReference>
<evidence type="ECO:0000256" key="3">
    <source>
        <dbReference type="ARBA" id="ARBA00022516"/>
    </source>
</evidence>
<accession>A0A7G2CL62</accession>
<organism evidence="13 14">
    <name type="scientific">Angomonas deanei</name>
    <dbReference type="NCBI Taxonomy" id="59799"/>
    <lineage>
        <taxon>Eukaryota</taxon>
        <taxon>Discoba</taxon>
        <taxon>Euglenozoa</taxon>
        <taxon>Kinetoplastea</taxon>
        <taxon>Metakinetoplastina</taxon>
        <taxon>Trypanosomatida</taxon>
        <taxon>Trypanosomatidae</taxon>
        <taxon>Strigomonadinae</taxon>
        <taxon>Angomonas</taxon>
    </lineage>
</organism>
<dbReference type="EC" id="2.3.1.-" evidence="12"/>
<dbReference type="GO" id="GO:0009922">
    <property type="term" value="F:fatty acid elongase activity"/>
    <property type="evidence" value="ECO:0007669"/>
    <property type="project" value="InterPro"/>
</dbReference>
<comment type="similarity">
    <text evidence="2 12">Belongs to the ELO family.</text>
</comment>
<dbReference type="PANTHER" id="PTHR11157:SF17">
    <property type="entry name" value="ELONGATION OF VERY LONG CHAIN FATTY ACIDS PROTEIN 6"/>
    <property type="match status" value="1"/>
</dbReference>
<evidence type="ECO:0000256" key="2">
    <source>
        <dbReference type="ARBA" id="ARBA00007263"/>
    </source>
</evidence>
<protein>
    <recommendedName>
        <fullName evidence="11 12">Elongation of fatty acids protein</fullName>
        <ecNumber evidence="12">2.3.1.-</ecNumber>
    </recommendedName>
</protein>
<dbReference type="GO" id="GO:0030148">
    <property type="term" value="P:sphingolipid biosynthetic process"/>
    <property type="evidence" value="ECO:0007669"/>
    <property type="project" value="TreeGrafter"/>
</dbReference>
<dbReference type="GO" id="GO:0019367">
    <property type="term" value="P:fatty acid elongation, saturated fatty acid"/>
    <property type="evidence" value="ECO:0007669"/>
    <property type="project" value="TreeGrafter"/>
</dbReference>
<feature type="transmembrane region" description="Helical" evidence="12">
    <location>
        <begin position="42"/>
        <end position="60"/>
    </location>
</feature>
<keyword evidence="14" id="KW-1185">Reference proteome</keyword>